<dbReference type="AlphaFoldDB" id="A0A6M3L4C3"/>
<evidence type="ECO:0000256" key="1">
    <source>
        <dbReference type="SAM" id="MobiDB-lite"/>
    </source>
</evidence>
<accession>A0A6M3L4C3</accession>
<gene>
    <name evidence="2" type="ORF">MM415B02779_0025</name>
</gene>
<dbReference type="EMBL" id="MT142772">
    <property type="protein sequence ID" value="QJA88364.1"/>
    <property type="molecule type" value="Genomic_DNA"/>
</dbReference>
<feature type="region of interest" description="Disordered" evidence="1">
    <location>
        <begin position="1"/>
        <end position="22"/>
    </location>
</feature>
<sequence length="62" mass="7032">MQPYRTHEPRRKDQRRPHMDRSSLNRALAKTLAYIGCGKLADASAWAQQLVDALRAAGLTIR</sequence>
<name>A0A6M3L4C3_9ZZZZ</name>
<evidence type="ECO:0000313" key="2">
    <source>
        <dbReference type="EMBL" id="QJA88364.1"/>
    </source>
</evidence>
<reference evidence="2" key="1">
    <citation type="submission" date="2020-03" db="EMBL/GenBank/DDBJ databases">
        <title>The deep terrestrial virosphere.</title>
        <authorList>
            <person name="Holmfeldt K."/>
            <person name="Nilsson E."/>
            <person name="Simone D."/>
            <person name="Lopez-Fernandez M."/>
            <person name="Wu X."/>
            <person name="de Brujin I."/>
            <person name="Lundin D."/>
            <person name="Andersson A."/>
            <person name="Bertilsson S."/>
            <person name="Dopson M."/>
        </authorList>
    </citation>
    <scope>NUCLEOTIDE SEQUENCE</scope>
    <source>
        <strain evidence="2">MM415B02779</strain>
    </source>
</reference>
<protein>
    <submittedName>
        <fullName evidence="2">Uncharacterized protein</fullName>
    </submittedName>
</protein>
<proteinExistence type="predicted"/>
<organism evidence="2">
    <name type="scientific">viral metagenome</name>
    <dbReference type="NCBI Taxonomy" id="1070528"/>
    <lineage>
        <taxon>unclassified sequences</taxon>
        <taxon>metagenomes</taxon>
        <taxon>organismal metagenomes</taxon>
    </lineage>
</organism>